<dbReference type="EMBL" id="CM041543">
    <property type="protein sequence ID" value="KAI3364219.1"/>
    <property type="molecule type" value="Genomic_DNA"/>
</dbReference>
<name>A0ACB8W8X4_9TELE</name>
<evidence type="ECO:0000313" key="2">
    <source>
        <dbReference type="Proteomes" id="UP000831701"/>
    </source>
</evidence>
<evidence type="ECO:0000313" key="1">
    <source>
        <dbReference type="EMBL" id="KAI3364219.1"/>
    </source>
</evidence>
<gene>
    <name evidence="1" type="ORF">L3Q82_011018</name>
</gene>
<dbReference type="Proteomes" id="UP000831701">
    <property type="component" value="Chromosome 13"/>
</dbReference>
<accession>A0ACB8W8X4</accession>
<reference evidence="1" key="1">
    <citation type="submission" date="2022-04" db="EMBL/GenBank/DDBJ databases">
        <title>Jade perch genome.</title>
        <authorList>
            <person name="Chao B."/>
        </authorList>
    </citation>
    <scope>NUCLEOTIDE SEQUENCE</scope>
    <source>
        <strain evidence="1">CB-2022</strain>
    </source>
</reference>
<organism evidence="1 2">
    <name type="scientific">Scortum barcoo</name>
    <name type="common">barcoo grunter</name>
    <dbReference type="NCBI Taxonomy" id="214431"/>
    <lineage>
        <taxon>Eukaryota</taxon>
        <taxon>Metazoa</taxon>
        <taxon>Chordata</taxon>
        <taxon>Craniata</taxon>
        <taxon>Vertebrata</taxon>
        <taxon>Euteleostomi</taxon>
        <taxon>Actinopterygii</taxon>
        <taxon>Neopterygii</taxon>
        <taxon>Teleostei</taxon>
        <taxon>Neoteleostei</taxon>
        <taxon>Acanthomorphata</taxon>
        <taxon>Eupercaria</taxon>
        <taxon>Centrarchiformes</taxon>
        <taxon>Terapontoidei</taxon>
        <taxon>Terapontidae</taxon>
        <taxon>Scortum</taxon>
    </lineage>
</organism>
<sequence>MSTKCVLLLRGAAESEGAPPILLPLSILNNMVSAVETFRFLGSIISQDLKVGIQHRHHQEEGPAEDVLPAPTQEVQPASGTADSVCPLHIHHCVVWISHQTGQEQTTTDSQDCRKKSSVPACLPSIQDLVLRPESGNGQVTSLQIHHTLDITCFTSSPPGRRYRALYAKTTRHRNSFFPQADEHLTPVTEHQEQSRKHLHLLHPLGPGPGRGGSSLSRDAQTSLTPDTSSSSSGGPRGVPRPAERHSLSSVSWVFPEGLLPVGHAWNTSLGRRPGGIQNRCPSHLS</sequence>
<protein>
    <submittedName>
        <fullName evidence="1">Uncharacterized protein</fullName>
    </submittedName>
</protein>
<proteinExistence type="predicted"/>
<keyword evidence="2" id="KW-1185">Reference proteome</keyword>
<comment type="caution">
    <text evidence="1">The sequence shown here is derived from an EMBL/GenBank/DDBJ whole genome shotgun (WGS) entry which is preliminary data.</text>
</comment>